<organism evidence="2 3">
    <name type="scientific">Paracoccus aurantius</name>
    <dbReference type="NCBI Taxonomy" id="3073814"/>
    <lineage>
        <taxon>Bacteria</taxon>
        <taxon>Pseudomonadati</taxon>
        <taxon>Pseudomonadota</taxon>
        <taxon>Alphaproteobacteria</taxon>
        <taxon>Rhodobacterales</taxon>
        <taxon>Paracoccaceae</taxon>
        <taxon>Paracoccus</taxon>
    </lineage>
</organism>
<accession>A0ABU2HVW2</accession>
<gene>
    <name evidence="2" type="ORF">RGQ15_16590</name>
</gene>
<protein>
    <submittedName>
        <fullName evidence="2">Amidase</fullName>
    </submittedName>
</protein>
<sequence>MHGQELWRLGAVEARRLLGPEGLASGRLWDACRERIVARDPAISAFLRVNPSRGPFPASGPATGIPVGIKDIIDTIDMATEYGSPIYAGHRPPRDAWVVAGLRMAGGVIAGKTATTEFAGPNATITRNPHDLTASPGGSSAGSAAAVASGMIPLALGTQTAGSIIRPAAFCGVVGFKPSFGEIDTLGIRPACTSLDTVGIFSRSVEDAAWLWALLARRPAVPDMPAASLHIGLWRPAEMDKASASVQSALEAAANALSRAGHRVVDLALPPAFVHAESAARIILEAETYRSTASELLHAPDQISSTLLDVVMAGSRIEAGILDQARRTIARAEREFAQLVEETDVDVVITPAAADEAPADPSWTGDAVFNRIWTAISAPAITLPQCYGERSLPIGLQLVLPRSRDQALIHAATVIDRILLASADAPPRIC</sequence>
<dbReference type="Pfam" id="PF01425">
    <property type="entry name" value="Amidase"/>
    <property type="match status" value="1"/>
</dbReference>
<dbReference type="PANTHER" id="PTHR11895">
    <property type="entry name" value="TRANSAMIDASE"/>
    <property type="match status" value="1"/>
</dbReference>
<dbReference type="SUPFAM" id="SSF75304">
    <property type="entry name" value="Amidase signature (AS) enzymes"/>
    <property type="match status" value="1"/>
</dbReference>
<dbReference type="InterPro" id="IPR023631">
    <property type="entry name" value="Amidase_dom"/>
</dbReference>
<dbReference type="EMBL" id="JAVQLW010000002">
    <property type="protein sequence ID" value="MDS9469180.1"/>
    <property type="molecule type" value="Genomic_DNA"/>
</dbReference>
<evidence type="ECO:0000313" key="3">
    <source>
        <dbReference type="Proteomes" id="UP001269144"/>
    </source>
</evidence>
<feature type="domain" description="Amidase" evidence="1">
    <location>
        <begin position="59"/>
        <end position="408"/>
    </location>
</feature>
<evidence type="ECO:0000259" key="1">
    <source>
        <dbReference type="Pfam" id="PF01425"/>
    </source>
</evidence>
<dbReference type="InterPro" id="IPR000120">
    <property type="entry name" value="Amidase"/>
</dbReference>
<dbReference type="InterPro" id="IPR036928">
    <property type="entry name" value="AS_sf"/>
</dbReference>
<name>A0ABU2HVW2_9RHOB</name>
<dbReference type="PANTHER" id="PTHR11895:SF151">
    <property type="entry name" value="GLUTAMYL-TRNA(GLN) AMIDOTRANSFERASE SUBUNIT A"/>
    <property type="match status" value="1"/>
</dbReference>
<reference evidence="3" key="1">
    <citation type="submission" date="2023-07" db="EMBL/GenBank/DDBJ databases">
        <title>Paracoccus sp. MBLB3053 whole genome sequence.</title>
        <authorList>
            <person name="Hwang C.Y."/>
            <person name="Cho E.-S."/>
            <person name="Seo M.-J."/>
        </authorList>
    </citation>
    <scope>NUCLEOTIDE SEQUENCE [LARGE SCALE GENOMIC DNA]</scope>
    <source>
        <strain evidence="3">MBLB3053</strain>
    </source>
</reference>
<comment type="caution">
    <text evidence="2">The sequence shown here is derived from an EMBL/GenBank/DDBJ whole genome shotgun (WGS) entry which is preliminary data.</text>
</comment>
<dbReference type="Gene3D" id="3.90.1300.10">
    <property type="entry name" value="Amidase signature (AS) domain"/>
    <property type="match status" value="1"/>
</dbReference>
<evidence type="ECO:0000313" key="2">
    <source>
        <dbReference type="EMBL" id="MDS9469180.1"/>
    </source>
</evidence>
<dbReference type="RefSeq" id="WP_311161724.1">
    <property type="nucleotide sequence ID" value="NZ_JAVQLW010000002.1"/>
</dbReference>
<keyword evidence="3" id="KW-1185">Reference proteome</keyword>
<dbReference type="Proteomes" id="UP001269144">
    <property type="component" value="Unassembled WGS sequence"/>
</dbReference>
<proteinExistence type="predicted"/>